<name>A0A8C8W8J6_PERMB</name>
<feature type="compositionally biased region" description="Low complexity" evidence="2">
    <location>
        <begin position="498"/>
        <end position="513"/>
    </location>
</feature>
<dbReference type="SUPFAM" id="SSF48371">
    <property type="entry name" value="ARM repeat"/>
    <property type="match status" value="1"/>
</dbReference>
<dbReference type="PANTHER" id="PTHR46414:SF3">
    <property type="entry name" value="G-PROTEIN COUPLED RECEPTOR-ASSOCIATED SORTING PROTEIN 1"/>
    <property type="match status" value="1"/>
</dbReference>
<keyword evidence="5" id="KW-1185">Reference proteome</keyword>
<evidence type="ECO:0000256" key="2">
    <source>
        <dbReference type="SAM" id="MobiDB-lite"/>
    </source>
</evidence>
<feature type="compositionally biased region" description="Basic and acidic residues" evidence="2">
    <location>
        <begin position="310"/>
        <end position="339"/>
    </location>
</feature>
<dbReference type="GO" id="GO:0005634">
    <property type="term" value="C:nucleus"/>
    <property type="evidence" value="ECO:0007669"/>
    <property type="project" value="TreeGrafter"/>
</dbReference>
<evidence type="ECO:0000259" key="3">
    <source>
        <dbReference type="Pfam" id="PF04826"/>
    </source>
</evidence>
<feature type="region of interest" description="Disordered" evidence="2">
    <location>
        <begin position="490"/>
        <end position="513"/>
    </location>
</feature>
<dbReference type="Proteomes" id="UP000694547">
    <property type="component" value="Chromosome X"/>
</dbReference>
<dbReference type="InterPro" id="IPR011989">
    <property type="entry name" value="ARM-like"/>
</dbReference>
<proteinExistence type="inferred from homology"/>
<protein>
    <recommendedName>
        <fullName evidence="3">Armadillo repeat-containing domain-containing protein</fullName>
    </recommendedName>
</protein>
<evidence type="ECO:0000313" key="4">
    <source>
        <dbReference type="Ensembl" id="ENSPEMP00000037293.1"/>
    </source>
</evidence>
<comment type="similarity">
    <text evidence="1">Belongs to the GPRASP family.</text>
</comment>
<dbReference type="Gene3D" id="1.25.10.10">
    <property type="entry name" value="Leucine-rich Repeat Variant"/>
    <property type="match status" value="1"/>
</dbReference>
<accession>A0A8C8W8J6</accession>
<organism evidence="4 5">
    <name type="scientific">Peromyscus maniculatus bairdii</name>
    <name type="common">Prairie deer mouse</name>
    <dbReference type="NCBI Taxonomy" id="230844"/>
    <lineage>
        <taxon>Eukaryota</taxon>
        <taxon>Metazoa</taxon>
        <taxon>Chordata</taxon>
        <taxon>Craniata</taxon>
        <taxon>Vertebrata</taxon>
        <taxon>Euteleostomi</taxon>
        <taxon>Mammalia</taxon>
        <taxon>Eutheria</taxon>
        <taxon>Euarchontoglires</taxon>
        <taxon>Glires</taxon>
        <taxon>Rodentia</taxon>
        <taxon>Myomorpha</taxon>
        <taxon>Muroidea</taxon>
        <taxon>Cricetidae</taxon>
        <taxon>Neotominae</taxon>
        <taxon>Peromyscus</taxon>
    </lineage>
</organism>
<feature type="domain" description="Armadillo repeat-containing" evidence="3">
    <location>
        <begin position="552"/>
        <end position="755"/>
    </location>
</feature>
<evidence type="ECO:0000256" key="1">
    <source>
        <dbReference type="ARBA" id="ARBA00011013"/>
    </source>
</evidence>
<dbReference type="InterPro" id="IPR016024">
    <property type="entry name" value="ARM-type_fold"/>
</dbReference>
<dbReference type="AlphaFoldDB" id="A0A8C8W8J6"/>
<feature type="compositionally biased region" description="Basic and acidic residues" evidence="2">
    <location>
        <begin position="288"/>
        <end position="301"/>
    </location>
</feature>
<reference evidence="4 5" key="1">
    <citation type="submission" date="2018-10" db="EMBL/GenBank/DDBJ databases">
        <title>Improved assembly of the deer mouse Peromyscus maniculatus genome.</title>
        <authorList>
            <person name="Lassance J.-M."/>
            <person name="Hoekstra H.E."/>
        </authorList>
    </citation>
    <scope>NUCLEOTIDE SEQUENCE [LARGE SCALE GENOMIC DNA]</scope>
</reference>
<feature type="compositionally biased region" description="Basic residues" evidence="2">
    <location>
        <begin position="213"/>
        <end position="228"/>
    </location>
</feature>
<feature type="compositionally biased region" description="Basic residues" evidence="2">
    <location>
        <begin position="256"/>
        <end position="273"/>
    </location>
</feature>
<dbReference type="Pfam" id="PF04826">
    <property type="entry name" value="Arm_2"/>
    <property type="match status" value="1"/>
</dbReference>
<dbReference type="Ensembl" id="ENSPEMT00000041331.1">
    <property type="protein sequence ID" value="ENSPEMP00000037293.1"/>
    <property type="gene ID" value="ENSPEMG00000029192.1"/>
</dbReference>
<reference evidence="4" key="3">
    <citation type="submission" date="2025-09" db="UniProtKB">
        <authorList>
            <consortium name="Ensembl"/>
        </authorList>
    </citation>
    <scope>IDENTIFICATION</scope>
</reference>
<dbReference type="PANTHER" id="PTHR46414">
    <property type="entry name" value="PROTEIN BHLHB9-RELATED"/>
    <property type="match status" value="1"/>
</dbReference>
<dbReference type="GeneTree" id="ENSGT00940000163396"/>
<dbReference type="InterPro" id="IPR043374">
    <property type="entry name" value="GASP1-3"/>
</dbReference>
<dbReference type="GO" id="GO:0005829">
    <property type="term" value="C:cytosol"/>
    <property type="evidence" value="ECO:0007669"/>
    <property type="project" value="TreeGrafter"/>
</dbReference>
<evidence type="ECO:0000313" key="5">
    <source>
        <dbReference type="Proteomes" id="UP000694547"/>
    </source>
</evidence>
<dbReference type="InterPro" id="IPR006911">
    <property type="entry name" value="ARM-rpt_dom"/>
</dbReference>
<feature type="compositionally biased region" description="Polar residues" evidence="2">
    <location>
        <begin position="112"/>
        <end position="126"/>
    </location>
</feature>
<feature type="region of interest" description="Disordered" evidence="2">
    <location>
        <begin position="1"/>
        <end position="340"/>
    </location>
</feature>
<sequence>MTRAEMEPGAQAKTENKPGDENANTNAAEVENEAPLVVRPKVRTQIMTGARPKVKPRAPPGARPRIEASSPGGAYPKYKPKSIPVSRSRNDAQVWAPNRFRADPMSKMGKQSHMSTANSPLVSTDSGAIAQAKGLSVDRELGNMDTESYPRRANSQAGFQHSFGPEEGPSTGTWYRSRPAPKGEASENSDFRWADKPSGSSSFWNRDEPSTRFRPRKNMKTNNPRHKNKQEFYNISSSDSEDESSSFCSGEEAKSRTKPRVRKGVNMRARHQAKREAYNDGPSGSVDTSKKESWFLPEDKAGAFAKSKIKKEPRTRAMPKEEVKTKARANTKQETRSEEEVLGITGSWFWSGEARIGAGSQTVETGSETEEEAIFESLIWAAKKNIIRPAVNRVSKPEGEEAETMVGPWFWEGDETAFESNPTPVFKATCEPMSSTEQEPDPSRRPQSWDEVTVQFKPGPWGKAGFPSISPFRFPKEAASLFAEMFGGKPRADNLGAEGEQGSSGQPGSEFPFQYDPSYRSVQEIREHLKARDSAQPESWSCSCVQCDLRISSEEFEELLLIMDRNQDPFIHEISKIAMGMRSASPFTRDFIRNSGVISLIEALLNYPSSRARTTFLENMVRVSPPYPDLNMIQTYVCQVCEDTFDYDLDSADQLSGLTMITHLTATSDYHKMVAKYLSGFFYLLNSGNTKTRLQVLKLLLNLSENLAMTKHLLTTESMSEFMALFNKEDSNDNVQIVLAIFDNISKNIQKEALFADDDDDDEVVVNLEPLISAFQEIEKIAKQLKRNPDNQKSP</sequence>
<reference evidence="4" key="2">
    <citation type="submission" date="2025-08" db="UniProtKB">
        <authorList>
            <consortium name="Ensembl"/>
        </authorList>
    </citation>
    <scope>IDENTIFICATION</scope>
</reference>